<evidence type="ECO:0000256" key="11">
    <source>
        <dbReference type="ARBA" id="ARBA00038053"/>
    </source>
</evidence>
<comment type="catalytic activity">
    <reaction evidence="15">
        <text>[GlcNAc-(1-&gt;4)-Mur2Ac(oyl-L-Ala-gamma-D-Glu-L-Lys-D-Ala-D-Ala)](n)-di-trans,octa-cis-undecaprenyl diphosphate + beta-D-GlcNAc-(1-&gt;4)-Mur2Ac(oyl-L-Ala-gamma-D-Glu-L-Lys-D-Ala-D-Ala)-di-trans,octa-cis-undecaprenyl diphosphate = [GlcNAc-(1-&gt;4)-Mur2Ac(oyl-L-Ala-gamma-D-Glu-L-Lys-D-Ala-D-Ala)](n+1)-di-trans,octa-cis-undecaprenyl diphosphate + di-trans,octa-cis-undecaprenyl diphosphate + H(+)</text>
        <dbReference type="Rhea" id="RHEA:23708"/>
        <dbReference type="Rhea" id="RHEA-COMP:9602"/>
        <dbReference type="Rhea" id="RHEA-COMP:9603"/>
        <dbReference type="ChEBI" id="CHEBI:15378"/>
        <dbReference type="ChEBI" id="CHEBI:58405"/>
        <dbReference type="ChEBI" id="CHEBI:60033"/>
        <dbReference type="ChEBI" id="CHEBI:78435"/>
        <dbReference type="EC" id="2.4.99.28"/>
    </reaction>
</comment>
<feature type="transmembrane region" description="Helical" evidence="16">
    <location>
        <begin position="169"/>
        <end position="188"/>
    </location>
</feature>
<dbReference type="GO" id="GO:0008955">
    <property type="term" value="F:peptidoglycan glycosyltransferase activity"/>
    <property type="evidence" value="ECO:0007669"/>
    <property type="project" value="UniProtKB-EC"/>
</dbReference>
<evidence type="ECO:0000256" key="3">
    <source>
        <dbReference type="ARBA" id="ARBA00022679"/>
    </source>
</evidence>
<dbReference type="GO" id="GO:0051301">
    <property type="term" value="P:cell division"/>
    <property type="evidence" value="ECO:0007669"/>
    <property type="project" value="InterPro"/>
</dbReference>
<evidence type="ECO:0000256" key="15">
    <source>
        <dbReference type="ARBA" id="ARBA00049902"/>
    </source>
</evidence>
<dbReference type="GO" id="GO:0032153">
    <property type="term" value="C:cell division site"/>
    <property type="evidence" value="ECO:0007669"/>
    <property type="project" value="TreeGrafter"/>
</dbReference>
<evidence type="ECO:0000256" key="14">
    <source>
        <dbReference type="ARBA" id="ARBA00044770"/>
    </source>
</evidence>
<feature type="transmembrane region" description="Helical" evidence="16">
    <location>
        <begin position="368"/>
        <end position="389"/>
    </location>
</feature>
<evidence type="ECO:0000256" key="8">
    <source>
        <dbReference type="ARBA" id="ARBA00023136"/>
    </source>
</evidence>
<dbReference type="Proteomes" id="UP000230638">
    <property type="component" value="Unassembled WGS sequence"/>
</dbReference>
<feature type="transmembrane region" description="Helical" evidence="16">
    <location>
        <begin position="39"/>
        <end position="64"/>
    </location>
</feature>
<evidence type="ECO:0000313" key="18">
    <source>
        <dbReference type="Proteomes" id="UP000230638"/>
    </source>
</evidence>
<evidence type="ECO:0000313" key="17">
    <source>
        <dbReference type="EMBL" id="PIP73892.1"/>
    </source>
</evidence>
<keyword evidence="5" id="KW-0133">Cell shape</keyword>
<evidence type="ECO:0000256" key="10">
    <source>
        <dbReference type="ARBA" id="ARBA00033270"/>
    </source>
</evidence>
<feature type="transmembrane region" description="Helical" evidence="16">
    <location>
        <begin position="70"/>
        <end position="91"/>
    </location>
</feature>
<evidence type="ECO:0000256" key="7">
    <source>
        <dbReference type="ARBA" id="ARBA00022989"/>
    </source>
</evidence>
<feature type="transmembrane region" description="Helical" evidence="16">
    <location>
        <begin position="194"/>
        <end position="210"/>
    </location>
</feature>
<keyword evidence="3" id="KW-0808">Transferase</keyword>
<evidence type="ECO:0000256" key="4">
    <source>
        <dbReference type="ARBA" id="ARBA00022692"/>
    </source>
</evidence>
<dbReference type="GO" id="GO:0005886">
    <property type="term" value="C:plasma membrane"/>
    <property type="evidence" value="ECO:0007669"/>
    <property type="project" value="TreeGrafter"/>
</dbReference>
<accession>A0A2H0CVF3</accession>
<evidence type="ECO:0000256" key="6">
    <source>
        <dbReference type="ARBA" id="ARBA00022984"/>
    </source>
</evidence>
<evidence type="ECO:0000256" key="2">
    <source>
        <dbReference type="ARBA" id="ARBA00022676"/>
    </source>
</evidence>
<proteinExistence type="inferred from homology"/>
<dbReference type="GO" id="GO:0009252">
    <property type="term" value="P:peptidoglycan biosynthetic process"/>
    <property type="evidence" value="ECO:0007669"/>
    <property type="project" value="UniProtKB-KW"/>
</dbReference>
<keyword evidence="2" id="KW-0328">Glycosyltransferase</keyword>
<evidence type="ECO:0000256" key="12">
    <source>
        <dbReference type="ARBA" id="ARBA00041185"/>
    </source>
</evidence>
<evidence type="ECO:0000256" key="9">
    <source>
        <dbReference type="ARBA" id="ARBA00032370"/>
    </source>
</evidence>
<dbReference type="Pfam" id="PF01098">
    <property type="entry name" value="FTSW_RODA_SPOVE"/>
    <property type="match status" value="1"/>
</dbReference>
<name>A0A2H0CVF3_9BACT</name>
<keyword evidence="7 16" id="KW-1133">Transmembrane helix</keyword>
<feature type="transmembrane region" description="Helical" evidence="16">
    <location>
        <begin position="334"/>
        <end position="356"/>
    </location>
</feature>
<feature type="transmembrane region" description="Helical" evidence="16">
    <location>
        <begin position="217"/>
        <end position="234"/>
    </location>
</feature>
<organism evidence="17 18">
    <name type="scientific">Candidatus Lloydbacteria bacterium CG22_combo_CG10-13_8_21_14_all_47_15</name>
    <dbReference type="NCBI Taxonomy" id="1974635"/>
    <lineage>
        <taxon>Bacteria</taxon>
        <taxon>Candidatus Lloydiibacteriota</taxon>
    </lineage>
</organism>
<comment type="subcellular location">
    <subcellularLocation>
        <location evidence="1">Membrane</location>
        <topology evidence="1">Multi-pass membrane protein</topology>
    </subcellularLocation>
</comment>
<dbReference type="GO" id="GO:0015648">
    <property type="term" value="F:lipid-linked peptidoglycan transporter activity"/>
    <property type="evidence" value="ECO:0007669"/>
    <property type="project" value="TreeGrafter"/>
</dbReference>
<dbReference type="AlphaFoldDB" id="A0A2H0CVF3"/>
<feature type="transmembrane region" description="Helical" evidence="16">
    <location>
        <begin position="145"/>
        <end position="162"/>
    </location>
</feature>
<feature type="transmembrane region" description="Helical" evidence="16">
    <location>
        <begin position="302"/>
        <end position="322"/>
    </location>
</feature>
<dbReference type="PANTHER" id="PTHR30474:SF2">
    <property type="entry name" value="PEPTIDOGLYCAN GLYCOSYLTRANSFERASE FTSW-RELATED"/>
    <property type="match status" value="1"/>
</dbReference>
<comment type="caution">
    <text evidence="17">The sequence shown here is derived from an EMBL/GenBank/DDBJ whole genome shotgun (WGS) entry which is preliminary data.</text>
</comment>
<keyword evidence="8 16" id="KW-0472">Membrane</keyword>
<reference evidence="17 18" key="1">
    <citation type="submission" date="2017-09" db="EMBL/GenBank/DDBJ databases">
        <title>Depth-based differentiation of microbial function through sediment-hosted aquifers and enrichment of novel symbionts in the deep terrestrial subsurface.</title>
        <authorList>
            <person name="Probst A.J."/>
            <person name="Ladd B."/>
            <person name="Jarett J.K."/>
            <person name="Geller-Mcgrath D.E."/>
            <person name="Sieber C.M."/>
            <person name="Emerson J.B."/>
            <person name="Anantharaman K."/>
            <person name="Thomas B.C."/>
            <person name="Malmstrom R."/>
            <person name="Stieglmeier M."/>
            <person name="Klingl A."/>
            <person name="Woyke T."/>
            <person name="Ryan C.M."/>
            <person name="Banfield J.F."/>
        </authorList>
    </citation>
    <scope>NUCLEOTIDE SEQUENCE [LARGE SCALE GENOMIC DNA]</scope>
    <source>
        <strain evidence="17">CG22_combo_CG10-13_8_21_14_all_47_15</strain>
    </source>
</reference>
<feature type="transmembrane region" description="Helical" evidence="16">
    <location>
        <begin position="103"/>
        <end position="125"/>
    </location>
</feature>
<evidence type="ECO:0000256" key="5">
    <source>
        <dbReference type="ARBA" id="ARBA00022960"/>
    </source>
</evidence>
<dbReference type="InterPro" id="IPR001182">
    <property type="entry name" value="FtsW/RodA"/>
</dbReference>
<comment type="similarity">
    <text evidence="11">Belongs to the SEDS family. FtsW subfamily.</text>
</comment>
<evidence type="ECO:0000256" key="13">
    <source>
        <dbReference type="ARBA" id="ARBA00041418"/>
    </source>
</evidence>
<dbReference type="GO" id="GO:0008360">
    <property type="term" value="P:regulation of cell shape"/>
    <property type="evidence" value="ECO:0007669"/>
    <property type="project" value="UniProtKB-KW"/>
</dbReference>
<sequence>MAFIQSYHEILGAQRHFCSYRNDYRARKLTMRHYSFDKIFLGIVVGLVFFGGLIFLSAALGLLARGSVQISSLIFNQLGLGIVFGGAALWLCQSIPYRFWKRYSFYIFLATFFMSLSVFIPGLGIEHGGATRWIALGSFSFQPAELLKFGFVVYLAAWLSLLQRKLTDWRHAILPLIALLALTGGVLLAEPDTGTFAVIMASGIGMLFAGGGKLRHIAGIILCALIGLFLLALWKPYVQDRILTFLDPSRDPTGAAYQIQQSLITIGSGGLSGRGFGQSIQKFGYLPEPVGDSIFAVAAEEFGFIGSVLLIILFLAFALRGLHIAKKSPDTFSGLLVVGLVILIVSQSFINMAAMVGLVPLTGMPLLFVSHGGTAMFVALAEVGIILNISKYQS</sequence>
<keyword evidence="4 16" id="KW-0812">Transmembrane</keyword>
<evidence type="ECO:0000256" key="1">
    <source>
        <dbReference type="ARBA" id="ARBA00004141"/>
    </source>
</evidence>
<dbReference type="EMBL" id="PCTL01000003">
    <property type="protein sequence ID" value="PIP73892.1"/>
    <property type="molecule type" value="Genomic_DNA"/>
</dbReference>
<dbReference type="PANTHER" id="PTHR30474">
    <property type="entry name" value="CELL CYCLE PROTEIN"/>
    <property type="match status" value="1"/>
</dbReference>
<evidence type="ECO:0000256" key="16">
    <source>
        <dbReference type="SAM" id="Phobius"/>
    </source>
</evidence>
<gene>
    <name evidence="17" type="ORF">COW88_00510</name>
</gene>
<dbReference type="EC" id="2.4.99.28" evidence="14"/>
<keyword evidence="6" id="KW-0573">Peptidoglycan synthesis</keyword>
<protein>
    <recommendedName>
        <fullName evidence="12">Probable peptidoglycan glycosyltransferase FtsW</fullName>
        <ecNumber evidence="14">2.4.99.28</ecNumber>
    </recommendedName>
    <alternativeName>
        <fullName evidence="13">Cell division protein FtsW</fullName>
    </alternativeName>
    <alternativeName>
        <fullName evidence="10">Cell wall polymerase</fullName>
    </alternativeName>
    <alternativeName>
        <fullName evidence="9">Peptidoglycan polymerase</fullName>
    </alternativeName>
</protein>